<dbReference type="SUPFAM" id="SSF55874">
    <property type="entry name" value="ATPase domain of HSP90 chaperone/DNA topoisomerase II/histidine kinase"/>
    <property type="match status" value="1"/>
</dbReference>
<evidence type="ECO:0000256" key="9">
    <source>
        <dbReference type="ARBA" id="ARBA00023012"/>
    </source>
</evidence>
<comment type="subcellular location">
    <subcellularLocation>
        <location evidence="2">Cell membrane</location>
    </subcellularLocation>
</comment>
<evidence type="ECO:0000259" key="12">
    <source>
        <dbReference type="PROSITE" id="PS50109"/>
    </source>
</evidence>
<evidence type="ECO:0000259" key="13">
    <source>
        <dbReference type="PROSITE" id="PS50885"/>
    </source>
</evidence>
<name>A0ABT4RLC8_9ACTN</name>
<reference evidence="14" key="1">
    <citation type="submission" date="2022-10" db="EMBL/GenBank/DDBJ databases">
        <title>The WGS of Solirubrobacter sp. CPCC 204708.</title>
        <authorList>
            <person name="Jiang Z."/>
        </authorList>
    </citation>
    <scope>NUCLEOTIDE SEQUENCE</scope>
    <source>
        <strain evidence="14">CPCC 204708</strain>
    </source>
</reference>
<evidence type="ECO:0000313" key="15">
    <source>
        <dbReference type="Proteomes" id="UP001147700"/>
    </source>
</evidence>
<dbReference type="Gene3D" id="1.10.287.130">
    <property type="match status" value="1"/>
</dbReference>
<feature type="domain" description="HAMP" evidence="13">
    <location>
        <begin position="155"/>
        <end position="205"/>
    </location>
</feature>
<dbReference type="Pfam" id="PF02518">
    <property type="entry name" value="HATPase_c"/>
    <property type="match status" value="1"/>
</dbReference>
<protein>
    <recommendedName>
        <fullName evidence="3">histidine kinase</fullName>
        <ecNumber evidence="3">2.7.13.3</ecNumber>
    </recommendedName>
</protein>
<dbReference type="Pfam" id="PF00512">
    <property type="entry name" value="HisKA"/>
    <property type="match status" value="1"/>
</dbReference>
<evidence type="ECO:0000256" key="3">
    <source>
        <dbReference type="ARBA" id="ARBA00012438"/>
    </source>
</evidence>
<dbReference type="InterPro" id="IPR003594">
    <property type="entry name" value="HATPase_dom"/>
</dbReference>
<dbReference type="InterPro" id="IPR005467">
    <property type="entry name" value="His_kinase_dom"/>
</dbReference>
<proteinExistence type="predicted"/>
<dbReference type="PROSITE" id="PS50109">
    <property type="entry name" value="HIS_KIN"/>
    <property type="match status" value="1"/>
</dbReference>
<evidence type="ECO:0000256" key="6">
    <source>
        <dbReference type="ARBA" id="ARBA00022692"/>
    </source>
</evidence>
<evidence type="ECO:0000256" key="4">
    <source>
        <dbReference type="ARBA" id="ARBA00022553"/>
    </source>
</evidence>
<dbReference type="PANTHER" id="PTHR45436:SF5">
    <property type="entry name" value="SENSOR HISTIDINE KINASE TRCS"/>
    <property type="match status" value="1"/>
</dbReference>
<keyword evidence="8 11" id="KW-1133">Transmembrane helix</keyword>
<dbReference type="Proteomes" id="UP001147700">
    <property type="component" value="Unassembled WGS sequence"/>
</dbReference>
<dbReference type="PRINTS" id="PR00344">
    <property type="entry name" value="BCTRLSENSOR"/>
</dbReference>
<keyword evidence="9" id="KW-0902">Two-component regulatory system</keyword>
<dbReference type="InterPro" id="IPR036890">
    <property type="entry name" value="HATPase_C_sf"/>
</dbReference>
<keyword evidence="6 11" id="KW-0812">Transmembrane</keyword>
<dbReference type="SMART" id="SM00304">
    <property type="entry name" value="HAMP"/>
    <property type="match status" value="1"/>
</dbReference>
<evidence type="ECO:0000256" key="8">
    <source>
        <dbReference type="ARBA" id="ARBA00022989"/>
    </source>
</evidence>
<dbReference type="RefSeq" id="WP_202956625.1">
    <property type="nucleotide sequence ID" value="NZ_JAPCID010000023.1"/>
</dbReference>
<accession>A0ABT4RLC8</accession>
<keyword evidence="7 14" id="KW-0418">Kinase</keyword>
<evidence type="ECO:0000256" key="1">
    <source>
        <dbReference type="ARBA" id="ARBA00000085"/>
    </source>
</evidence>
<dbReference type="Gene3D" id="3.30.565.10">
    <property type="entry name" value="Histidine kinase-like ATPase, C-terminal domain"/>
    <property type="match status" value="1"/>
</dbReference>
<dbReference type="InterPro" id="IPR003661">
    <property type="entry name" value="HisK_dim/P_dom"/>
</dbReference>
<dbReference type="InterPro" id="IPR004358">
    <property type="entry name" value="Sig_transdc_His_kin-like_C"/>
</dbReference>
<comment type="catalytic activity">
    <reaction evidence="1">
        <text>ATP + protein L-histidine = ADP + protein N-phospho-L-histidine.</text>
        <dbReference type="EC" id="2.7.13.3"/>
    </reaction>
</comment>
<dbReference type="CDD" id="cd00075">
    <property type="entry name" value="HATPase"/>
    <property type="match status" value="1"/>
</dbReference>
<feature type="transmembrane region" description="Helical" evidence="11">
    <location>
        <begin position="6"/>
        <end position="29"/>
    </location>
</feature>
<dbReference type="SMART" id="SM00388">
    <property type="entry name" value="HisKA"/>
    <property type="match status" value="1"/>
</dbReference>
<dbReference type="InterPro" id="IPR003660">
    <property type="entry name" value="HAMP_dom"/>
</dbReference>
<dbReference type="EMBL" id="JAPCID010000023">
    <property type="protein sequence ID" value="MDA0139258.1"/>
    <property type="molecule type" value="Genomic_DNA"/>
</dbReference>
<gene>
    <name evidence="14" type="ORF">OJ962_17280</name>
</gene>
<dbReference type="InterPro" id="IPR050428">
    <property type="entry name" value="TCS_sensor_his_kinase"/>
</dbReference>
<dbReference type="CDD" id="cd00082">
    <property type="entry name" value="HisKA"/>
    <property type="match status" value="1"/>
</dbReference>
<sequence>MKSLAGRVALLVTITAAVVFVVVGVLLMAEVGRRERATFDRELRATVNRMVVPARRDRTGQLDRLAGDASVRLLTQGRVSYDNGRAPELPVPRTGLRTLTAADGSRWRVLRRGRLIVARPLQVVEDRIDDLQNTIALAALLGLVVTAIAVRLVAARSLRPLSSLREQAAGITTTRARVDESGPAEVGEVAHALNAMLARLEESVAATERFTADAGHELRTPLTSVRANLAALRHGPDDKVLAELERDVARLAALLDGLQALARGDAGAVAREPVDVGDVADAALADARRRHPEVDFAFGEAHELTVTGDATGIRAILDNLLENAARHGASTVRIELGAHHIAVDDDGPGIPPDRRERVFERFVHAGAGGSGLGLAIVAQQAQLHGGEARIEDSPLGGARVLVTMRA</sequence>
<dbReference type="EC" id="2.7.13.3" evidence="3"/>
<dbReference type="CDD" id="cd06225">
    <property type="entry name" value="HAMP"/>
    <property type="match status" value="1"/>
</dbReference>
<dbReference type="Gene3D" id="6.10.340.10">
    <property type="match status" value="1"/>
</dbReference>
<evidence type="ECO:0000256" key="10">
    <source>
        <dbReference type="ARBA" id="ARBA00023136"/>
    </source>
</evidence>
<comment type="caution">
    <text evidence="14">The sequence shown here is derived from an EMBL/GenBank/DDBJ whole genome shotgun (WGS) entry which is preliminary data.</text>
</comment>
<evidence type="ECO:0000256" key="2">
    <source>
        <dbReference type="ARBA" id="ARBA00004236"/>
    </source>
</evidence>
<keyword evidence="10 11" id="KW-0472">Membrane</keyword>
<feature type="transmembrane region" description="Helical" evidence="11">
    <location>
        <begin position="135"/>
        <end position="154"/>
    </location>
</feature>
<evidence type="ECO:0000256" key="7">
    <source>
        <dbReference type="ARBA" id="ARBA00022777"/>
    </source>
</evidence>
<dbReference type="SUPFAM" id="SSF47384">
    <property type="entry name" value="Homodimeric domain of signal transducing histidine kinase"/>
    <property type="match status" value="1"/>
</dbReference>
<keyword evidence="15" id="KW-1185">Reference proteome</keyword>
<organism evidence="14 15">
    <name type="scientific">Solirubrobacter deserti</name>
    <dbReference type="NCBI Taxonomy" id="2282478"/>
    <lineage>
        <taxon>Bacteria</taxon>
        <taxon>Bacillati</taxon>
        <taxon>Actinomycetota</taxon>
        <taxon>Thermoleophilia</taxon>
        <taxon>Solirubrobacterales</taxon>
        <taxon>Solirubrobacteraceae</taxon>
        <taxon>Solirubrobacter</taxon>
    </lineage>
</organism>
<feature type="domain" description="Histidine kinase" evidence="12">
    <location>
        <begin position="213"/>
        <end position="406"/>
    </location>
</feature>
<keyword evidence="4" id="KW-0597">Phosphoprotein</keyword>
<dbReference type="Pfam" id="PF00672">
    <property type="entry name" value="HAMP"/>
    <property type="match status" value="1"/>
</dbReference>
<dbReference type="PROSITE" id="PS50885">
    <property type="entry name" value="HAMP"/>
    <property type="match status" value="1"/>
</dbReference>
<dbReference type="InterPro" id="IPR036097">
    <property type="entry name" value="HisK_dim/P_sf"/>
</dbReference>
<keyword evidence="5" id="KW-0808">Transferase</keyword>
<evidence type="ECO:0000256" key="11">
    <source>
        <dbReference type="SAM" id="Phobius"/>
    </source>
</evidence>
<evidence type="ECO:0000256" key="5">
    <source>
        <dbReference type="ARBA" id="ARBA00022679"/>
    </source>
</evidence>
<dbReference type="GO" id="GO:0016301">
    <property type="term" value="F:kinase activity"/>
    <property type="evidence" value="ECO:0007669"/>
    <property type="project" value="UniProtKB-KW"/>
</dbReference>
<dbReference type="SMART" id="SM00387">
    <property type="entry name" value="HATPase_c"/>
    <property type="match status" value="1"/>
</dbReference>
<dbReference type="PANTHER" id="PTHR45436">
    <property type="entry name" value="SENSOR HISTIDINE KINASE YKOH"/>
    <property type="match status" value="1"/>
</dbReference>
<evidence type="ECO:0000313" key="14">
    <source>
        <dbReference type="EMBL" id="MDA0139258.1"/>
    </source>
</evidence>